<comment type="caution">
    <text evidence="2">The sequence shown here is derived from an EMBL/GenBank/DDBJ whole genome shotgun (WGS) entry which is preliminary data.</text>
</comment>
<evidence type="ECO:0000313" key="3">
    <source>
        <dbReference type="Proteomes" id="UP001460270"/>
    </source>
</evidence>
<dbReference type="Proteomes" id="UP001460270">
    <property type="component" value="Unassembled WGS sequence"/>
</dbReference>
<name>A0AAW0PLH0_9GOBI</name>
<accession>A0AAW0PLH0</accession>
<protein>
    <submittedName>
        <fullName evidence="2">Uncharacterized protein</fullName>
    </submittedName>
</protein>
<sequence length="76" mass="9016">MAYGMDFTVPEVNAFYWSNTCLDLSTIEDYTHIPNRVPSNASFMRPDPHRRRKRTTFSKEQLADWKRPSPLRNIQI</sequence>
<proteinExistence type="predicted"/>
<feature type="region of interest" description="Disordered" evidence="1">
    <location>
        <begin position="38"/>
        <end position="62"/>
    </location>
</feature>
<dbReference type="EMBL" id="JBBPFD010000005">
    <property type="protein sequence ID" value="KAK7925779.1"/>
    <property type="molecule type" value="Genomic_DNA"/>
</dbReference>
<keyword evidence="3" id="KW-1185">Reference proteome</keyword>
<evidence type="ECO:0000256" key="1">
    <source>
        <dbReference type="SAM" id="MobiDB-lite"/>
    </source>
</evidence>
<reference evidence="3" key="1">
    <citation type="submission" date="2024-04" db="EMBL/GenBank/DDBJ databases">
        <title>Salinicola lusitanus LLJ914,a marine bacterium isolated from the Okinawa Trough.</title>
        <authorList>
            <person name="Li J."/>
        </authorList>
    </citation>
    <scope>NUCLEOTIDE SEQUENCE [LARGE SCALE GENOMIC DNA]</scope>
</reference>
<evidence type="ECO:0000313" key="2">
    <source>
        <dbReference type="EMBL" id="KAK7925779.1"/>
    </source>
</evidence>
<gene>
    <name evidence="2" type="ORF">WMY93_008089</name>
</gene>
<dbReference type="AlphaFoldDB" id="A0AAW0PLH0"/>
<organism evidence="2 3">
    <name type="scientific">Mugilogobius chulae</name>
    <name type="common">yellowstripe goby</name>
    <dbReference type="NCBI Taxonomy" id="88201"/>
    <lineage>
        <taxon>Eukaryota</taxon>
        <taxon>Metazoa</taxon>
        <taxon>Chordata</taxon>
        <taxon>Craniata</taxon>
        <taxon>Vertebrata</taxon>
        <taxon>Euteleostomi</taxon>
        <taxon>Actinopterygii</taxon>
        <taxon>Neopterygii</taxon>
        <taxon>Teleostei</taxon>
        <taxon>Neoteleostei</taxon>
        <taxon>Acanthomorphata</taxon>
        <taxon>Gobiaria</taxon>
        <taxon>Gobiiformes</taxon>
        <taxon>Gobioidei</taxon>
        <taxon>Gobiidae</taxon>
        <taxon>Gobionellinae</taxon>
        <taxon>Mugilogobius</taxon>
    </lineage>
</organism>